<protein>
    <submittedName>
        <fullName evidence="1">Uncharacterized protein</fullName>
    </submittedName>
</protein>
<proteinExistence type="predicted"/>
<evidence type="ECO:0000313" key="1">
    <source>
        <dbReference type="EMBL" id="KAJ8122120.1"/>
    </source>
</evidence>
<gene>
    <name evidence="1" type="ORF">O1611_g9924</name>
</gene>
<name>A0ACC2J3R8_9PEZI</name>
<organism evidence="1 2">
    <name type="scientific">Lasiodiplodia mahajangana</name>
    <dbReference type="NCBI Taxonomy" id="1108764"/>
    <lineage>
        <taxon>Eukaryota</taxon>
        <taxon>Fungi</taxon>
        <taxon>Dikarya</taxon>
        <taxon>Ascomycota</taxon>
        <taxon>Pezizomycotina</taxon>
        <taxon>Dothideomycetes</taxon>
        <taxon>Dothideomycetes incertae sedis</taxon>
        <taxon>Botryosphaeriales</taxon>
        <taxon>Botryosphaeriaceae</taxon>
        <taxon>Lasiodiplodia</taxon>
    </lineage>
</organism>
<comment type="caution">
    <text evidence="1">The sequence shown here is derived from an EMBL/GenBank/DDBJ whole genome shotgun (WGS) entry which is preliminary data.</text>
</comment>
<accession>A0ACC2J3R8</accession>
<keyword evidence="2" id="KW-1185">Reference proteome</keyword>
<sequence length="761" mass="86088">MAHPTINSAGVISADGHTRVHVGDSHVTINNYPPANSHLSEIDTAKLRTQFLKQLHTSPYEDRKNRNPERAEGTCEWFTSHHRFQNWCNETSALLWVSADPGCGKSVLARYLIDDIVPSSSTRTTCYFFFKDDFDDQRGLESAFCCILHQLFTQKPTLLSNEILEDFAEEGGQLIASFSKLWSLLITATKDYSHGGIVCILDALDECVGQKPLAEALATYYSKGKGTSPLKFLVTGRPYRQIQQVFQDLIESHPTIHLSGESEEEVDKIAQEITIAINQRIEELCKRLQLTVDEKQILYDELATGGHRTYLWVYLVFDVIEEAAFLSKDDLRATIRKLPRTVEEAYENILRKSRDPEKTRKILHVVVAADRPLKLKEMAVVLAFRDSHRNHDGLEADLLLPDRLRIAIRENCGLFVVVQASQIFLLHQTAREFLVQPPTESPSIHSASLKWQHSLNLKESHRLLSEICIKYLLLREFKELAGPQYGMKLDRGHKFVFLTYAANNWADHFRQAHNTHGTDLECMAMELCDTGSQACLTWLVIYGEDRVPNSWFVEELTTPLSIASYFGLENLVYLILRDKKTRLNVGFSRTPLSWASEKGYDLIVQYLLDRVPRHQVILRDSLSILRDGLSLSPTIVNRKDKSGKSPLWYSAANGHQGIVRKLLKRGARINSRDDNGLTALSLATYHGHSEIVALLLKNGARRNSKSNHLETRNRHGRTLLMEAARDGDEVVVQLLLEGKADANALDKNGCTALMYAAPEGH</sequence>
<reference evidence="1" key="1">
    <citation type="submission" date="2022-12" db="EMBL/GenBank/DDBJ databases">
        <title>Genome Sequence of Lasiodiplodia mahajangana.</title>
        <authorList>
            <person name="Buettner E."/>
        </authorList>
    </citation>
    <scope>NUCLEOTIDE SEQUENCE</scope>
    <source>
        <strain evidence="1">VT137</strain>
    </source>
</reference>
<dbReference type="EMBL" id="JAPUUL010003643">
    <property type="protein sequence ID" value="KAJ8122120.1"/>
    <property type="molecule type" value="Genomic_DNA"/>
</dbReference>
<evidence type="ECO:0000313" key="2">
    <source>
        <dbReference type="Proteomes" id="UP001153332"/>
    </source>
</evidence>
<dbReference type="Proteomes" id="UP001153332">
    <property type="component" value="Unassembled WGS sequence"/>
</dbReference>